<name>A0AAV2F925_9ROSI</name>
<sequence length="104" mass="11992">MAVGNRVEAGRQRQSGRLELSPIQTIRRCVKTWSGLSESWGVKIWWKRELGGHRSWESMAKTSWREQKGRPAAAADTIAGERPLTRRVKVRSWVRKKCRGFIDS</sequence>
<evidence type="ECO:0000313" key="1">
    <source>
        <dbReference type="EMBL" id="CAL1394195.1"/>
    </source>
</evidence>
<evidence type="ECO:0000313" key="2">
    <source>
        <dbReference type="Proteomes" id="UP001497516"/>
    </source>
</evidence>
<protein>
    <submittedName>
        <fullName evidence="1">Uncharacterized protein</fullName>
    </submittedName>
</protein>
<proteinExistence type="predicted"/>
<organism evidence="1 2">
    <name type="scientific">Linum trigynum</name>
    <dbReference type="NCBI Taxonomy" id="586398"/>
    <lineage>
        <taxon>Eukaryota</taxon>
        <taxon>Viridiplantae</taxon>
        <taxon>Streptophyta</taxon>
        <taxon>Embryophyta</taxon>
        <taxon>Tracheophyta</taxon>
        <taxon>Spermatophyta</taxon>
        <taxon>Magnoliopsida</taxon>
        <taxon>eudicotyledons</taxon>
        <taxon>Gunneridae</taxon>
        <taxon>Pentapetalae</taxon>
        <taxon>rosids</taxon>
        <taxon>fabids</taxon>
        <taxon>Malpighiales</taxon>
        <taxon>Linaceae</taxon>
        <taxon>Linum</taxon>
    </lineage>
</organism>
<dbReference type="Proteomes" id="UP001497516">
    <property type="component" value="Chromosome 6"/>
</dbReference>
<keyword evidence="2" id="KW-1185">Reference proteome</keyword>
<dbReference type="EMBL" id="OZ034819">
    <property type="protein sequence ID" value="CAL1394195.1"/>
    <property type="molecule type" value="Genomic_DNA"/>
</dbReference>
<gene>
    <name evidence="1" type="ORF">LTRI10_LOCUS34714</name>
</gene>
<accession>A0AAV2F925</accession>
<dbReference type="AlphaFoldDB" id="A0AAV2F925"/>
<reference evidence="1 2" key="1">
    <citation type="submission" date="2024-04" db="EMBL/GenBank/DDBJ databases">
        <authorList>
            <person name="Fracassetti M."/>
        </authorList>
    </citation>
    <scope>NUCLEOTIDE SEQUENCE [LARGE SCALE GENOMIC DNA]</scope>
</reference>